<reference evidence="2 3" key="2">
    <citation type="submission" date="2018-11" db="EMBL/GenBank/DDBJ databases">
        <authorList>
            <consortium name="Pathogen Informatics"/>
        </authorList>
    </citation>
    <scope>NUCLEOTIDE SEQUENCE [LARGE SCALE GENOMIC DNA]</scope>
</reference>
<name>A0A0R3SG47_HYMDI</name>
<dbReference type="STRING" id="6216.A0A0R3SG47"/>
<evidence type="ECO:0000313" key="2">
    <source>
        <dbReference type="EMBL" id="VDL39855.1"/>
    </source>
</evidence>
<sequence>MLTCWKFGFFYLLFHLLTCPCSNGVLSSLEKAYNFDYKFECPLEVAPNEVFSCFLNVTGGETIIATVQWEGKPPLNFQFKGLMSLMYTFSSFHEGKLIRIGIVNNHQNVKFSVQIDIELPHRQIFSGSFAKDGNYSVMAILDSYADGKIAVTEQIETKVIVVARQSNPSPTAGNFYLKRIELLPFFYPGIKLPKITGIGAFTIGVGLFISGCGEHYNIFYSSAPVTLSIFIEGQVNTIRCRWIQYHDPNQFYEFESQKSTFGLPVTLSRGLYILSAIASGPDGESTEVFRIFEIEDRAGYDMICQSFNHRRGIPFANLLSFSNISKKSADFTIFNEPGPYHFVKWTNQNVCLSPENIPDPEIPYIITAVLSTNSGTQSIAFGKNPSFCSLLPASDDVVTPCIRSLSGSRAYIDKCFHQIEFLPKREEEIESKLDAILSGKDDFLEKAMSSNNSGSISEAVQVVSAQAGKFINFINDQKEQNVLDAKTDKMGNLTNKLIEAIEALSLEKNESLLPLTSALETFATISKAMPYYVVNRLNTKLETSVSALKPLLSASSRGDIFLLSQRLMKFEIFLLKGMSQQHKDPLPSLKNRNLSAIDYDTDLENDPISNEDALVSQSIIDDQRKSARSIVATLEFLNEAVAKALQDVLISGGTALETTSGTSGTVSFCRMERSTPTNELDSCGILKSLFVNIFLNGNQSDYIIRMSNMTNDAYAFFDDGRESPKSDLISLSIYSGGQAQTLFKSVNENNSSTNDEEQLYLPEPLVAIDGSLIYQALIMKTFEIDDTEETTFVFQLKPNETVSCPQYLVVARFIIPPNLHQRDNYGQFFWTMLPSSTSKCDPSKSCDEGLFDYALYMNSSELTKLKLDAFKRTKRMKFKASELNQLYIGYRQLTVEELDLYNETNPPPIPYPFTDQINTTARVSVSMPSCLHLTSGDDHWRTGGCHVKSVIPSANSEEILCECTHSTIFNAGSRGVQ</sequence>
<feature type="chain" id="PRO_5043131251" evidence="1">
    <location>
        <begin position="25"/>
        <end position="977"/>
    </location>
</feature>
<dbReference type="Proteomes" id="UP000274504">
    <property type="component" value="Unassembled WGS sequence"/>
</dbReference>
<dbReference type="OrthoDB" id="6275668at2759"/>
<evidence type="ECO:0000313" key="3">
    <source>
        <dbReference type="Proteomes" id="UP000274504"/>
    </source>
</evidence>
<accession>A0A0R3SG47</accession>
<gene>
    <name evidence="2" type="ORF">HDID_LOCUS3850</name>
</gene>
<keyword evidence="1" id="KW-0732">Signal</keyword>
<proteinExistence type="predicted"/>
<dbReference type="AlphaFoldDB" id="A0A0R3SG47"/>
<organism evidence="4">
    <name type="scientific">Hymenolepis diminuta</name>
    <name type="common">Rat tapeworm</name>
    <dbReference type="NCBI Taxonomy" id="6216"/>
    <lineage>
        <taxon>Eukaryota</taxon>
        <taxon>Metazoa</taxon>
        <taxon>Spiralia</taxon>
        <taxon>Lophotrochozoa</taxon>
        <taxon>Platyhelminthes</taxon>
        <taxon>Cestoda</taxon>
        <taxon>Eucestoda</taxon>
        <taxon>Cyclophyllidea</taxon>
        <taxon>Hymenolepididae</taxon>
        <taxon>Hymenolepis</taxon>
    </lineage>
</organism>
<dbReference type="WBParaSite" id="HDID_0000385201-mRNA-1">
    <property type="protein sequence ID" value="HDID_0000385201-mRNA-1"/>
    <property type="gene ID" value="HDID_0000385201"/>
</dbReference>
<reference evidence="4" key="1">
    <citation type="submission" date="2017-02" db="UniProtKB">
        <authorList>
            <consortium name="WormBaseParasite"/>
        </authorList>
    </citation>
    <scope>IDENTIFICATION</scope>
</reference>
<evidence type="ECO:0000313" key="4">
    <source>
        <dbReference type="WBParaSite" id="HDID_0000385201-mRNA-1"/>
    </source>
</evidence>
<feature type="signal peptide" evidence="1">
    <location>
        <begin position="1"/>
        <end position="24"/>
    </location>
</feature>
<dbReference type="EMBL" id="UYSG01001278">
    <property type="protein sequence ID" value="VDL39855.1"/>
    <property type="molecule type" value="Genomic_DNA"/>
</dbReference>
<protein>
    <submittedName>
        <fullName evidence="4">GPS domain-containing protein</fullName>
    </submittedName>
</protein>
<evidence type="ECO:0000256" key="1">
    <source>
        <dbReference type="SAM" id="SignalP"/>
    </source>
</evidence>